<evidence type="ECO:0000313" key="6">
    <source>
        <dbReference type="EMBL" id="CAH0990060.1"/>
    </source>
</evidence>
<dbReference type="InterPro" id="IPR002692">
    <property type="entry name" value="S45"/>
</dbReference>
<feature type="signal peptide" evidence="5">
    <location>
        <begin position="1"/>
        <end position="21"/>
    </location>
</feature>
<dbReference type="InterPro" id="IPR043147">
    <property type="entry name" value="Penicillin_amidase_A-knob"/>
</dbReference>
<evidence type="ECO:0000256" key="2">
    <source>
        <dbReference type="ARBA" id="ARBA00022729"/>
    </source>
</evidence>
<dbReference type="Gene3D" id="3.60.20.10">
    <property type="entry name" value="Glutamine Phosphoribosylpyrophosphate, subunit 1, domain 1"/>
    <property type="match status" value="1"/>
</dbReference>
<evidence type="ECO:0000313" key="7">
    <source>
        <dbReference type="Proteomes" id="UP000838100"/>
    </source>
</evidence>
<evidence type="ECO:0000256" key="5">
    <source>
        <dbReference type="SAM" id="SignalP"/>
    </source>
</evidence>
<comment type="caution">
    <text evidence="6">The sequence shown here is derived from an EMBL/GenBank/DDBJ whole genome shotgun (WGS) entry which is preliminary data.</text>
</comment>
<dbReference type="EMBL" id="CAKLPX010000001">
    <property type="protein sequence ID" value="CAH0990060.1"/>
    <property type="molecule type" value="Genomic_DNA"/>
</dbReference>
<name>A0ABM9AA21_9GAMM</name>
<dbReference type="Gene3D" id="1.10.439.10">
    <property type="entry name" value="Penicillin Amidohydrolase, domain 1"/>
    <property type="match status" value="1"/>
</dbReference>
<evidence type="ECO:0000256" key="3">
    <source>
        <dbReference type="ARBA" id="ARBA00022801"/>
    </source>
</evidence>
<proteinExistence type="inferred from homology"/>
<keyword evidence="2 5" id="KW-0732">Signal</keyword>
<dbReference type="Gene3D" id="2.30.120.10">
    <property type="match status" value="1"/>
</dbReference>
<accession>A0ABM9AA21</accession>
<evidence type="ECO:0000256" key="4">
    <source>
        <dbReference type="ARBA" id="ARBA00023145"/>
    </source>
</evidence>
<dbReference type="InterPro" id="IPR043146">
    <property type="entry name" value="Penicillin_amidase_N_B-knob"/>
</dbReference>
<dbReference type="SUPFAM" id="SSF56235">
    <property type="entry name" value="N-terminal nucleophile aminohydrolases (Ntn hydrolases)"/>
    <property type="match status" value="1"/>
</dbReference>
<dbReference type="GO" id="GO:0016787">
    <property type="term" value="F:hydrolase activity"/>
    <property type="evidence" value="ECO:0007669"/>
    <property type="project" value="UniProtKB-KW"/>
</dbReference>
<dbReference type="EC" id="3.5.1.-" evidence="6"/>
<dbReference type="InterPro" id="IPR023343">
    <property type="entry name" value="Penicillin_amidase_dom1"/>
</dbReference>
<dbReference type="PANTHER" id="PTHR34218:SF3">
    <property type="entry name" value="ACYL-HOMOSERINE LACTONE ACYLASE PVDQ"/>
    <property type="match status" value="1"/>
</dbReference>
<evidence type="ECO:0000256" key="1">
    <source>
        <dbReference type="ARBA" id="ARBA00006586"/>
    </source>
</evidence>
<keyword evidence="4" id="KW-0865">Zymogen</keyword>
<dbReference type="InterPro" id="IPR029055">
    <property type="entry name" value="Ntn_hydrolases_N"/>
</dbReference>
<reference evidence="6" key="1">
    <citation type="submission" date="2021-12" db="EMBL/GenBank/DDBJ databases">
        <authorList>
            <person name="Rodrigo-Torres L."/>
            <person name="Arahal R. D."/>
            <person name="Lucena T."/>
        </authorList>
    </citation>
    <scope>NUCLEOTIDE SEQUENCE</scope>
    <source>
        <strain evidence="6">CECT 8267</strain>
    </source>
</reference>
<keyword evidence="7" id="KW-1185">Reference proteome</keyword>
<dbReference type="PANTHER" id="PTHR34218">
    <property type="entry name" value="PEPTIDASE S45 PENICILLIN AMIDASE"/>
    <property type="match status" value="1"/>
</dbReference>
<sequence>MKMKLLSAAVFAVALSGCSNDSDSDVNDSAPEFGTALYSADITETEHGIPHINAEDWGSLGYGYGYQYAKQNLCVLMEEVVRANGESARYLDGNINEDFVYRYYNSDTNIQSNFIDKLDQDARDVMDGYTLGINRYIEDTGVDNIAGSCQGEPWVRPLNQLDNYKALHKLLIRASTGPLAPFISAVNGPAESVANAPMADLFQQLALNTDAFDMPKPEQMGSNAYALGGNVTENGSGLLLGNPHFPWSGRLRWYMAHLTIDGEYDVMGASLHGFPLINIGFNKDIAWTHTVSTGRRFSFFELQLNPDNPMQYVYGQDDAGADIYRDITSEQVTAEQVRDDGSIETVEKTLYFSHYGPIVDLGGVSDLLEGWPTILKSVFTVRDVNLYNTWGFDTWRGMGQAENLDEVTEAAAKMGNPWTNTIAVDREGNSMYGDISTRPGITQWHFDNCVKGLAAPSLTDEGYPTLDGSDPSCEWATDADSPADGVMGVSQLPVLQNRDYAANSNDSYWLSNPDSLLTGFSPIIGNEEVEQSTRTRLAFVQLQDRLDDNDGLAGGDKFTNENVRDIMFGSRNHAAELILDGVLDVCANTTSADWGSEAADAEHACQILDDWDRESDVDSVGHALFIGLWAELDREAGFWQNDFDPAYPVTTPNTMNSGDATVIANTRAALLASVAELNQAGIPLDRPWGEVQYSERNGDKIAIHGSNGVGFSVIISDLIDGEGYSNIEHGNSYMQVVGFDSSDCPDANALLSYSQSVNEDSPYFDDQTKMYSAKQWVDMPFCASDIEAQQIGETMTLSN</sequence>
<dbReference type="Pfam" id="PF01804">
    <property type="entry name" value="Penicil_amidase"/>
    <property type="match status" value="1"/>
</dbReference>
<feature type="chain" id="PRO_5045746788" evidence="5">
    <location>
        <begin position="22"/>
        <end position="799"/>
    </location>
</feature>
<dbReference type="RefSeq" id="WP_237442754.1">
    <property type="nucleotide sequence ID" value="NZ_CAKLPX010000001.1"/>
</dbReference>
<organism evidence="6 7">
    <name type="scientific">Sinobacterium norvegicum</name>
    <dbReference type="NCBI Taxonomy" id="1641715"/>
    <lineage>
        <taxon>Bacteria</taxon>
        <taxon>Pseudomonadati</taxon>
        <taxon>Pseudomonadota</taxon>
        <taxon>Gammaproteobacteria</taxon>
        <taxon>Cellvibrionales</taxon>
        <taxon>Spongiibacteraceae</taxon>
        <taxon>Sinobacterium</taxon>
    </lineage>
</organism>
<dbReference type="Proteomes" id="UP000838100">
    <property type="component" value="Unassembled WGS sequence"/>
</dbReference>
<protein>
    <submittedName>
        <fullName evidence="6">Aculeacin-A acylase</fullName>
        <ecNumber evidence="6">3.5.1.-</ecNumber>
    </submittedName>
</protein>
<comment type="similarity">
    <text evidence="1">Belongs to the peptidase S45 family.</text>
</comment>
<keyword evidence="3 6" id="KW-0378">Hydrolase</keyword>
<dbReference type="PROSITE" id="PS51257">
    <property type="entry name" value="PROKAR_LIPOPROTEIN"/>
    <property type="match status" value="1"/>
</dbReference>
<gene>
    <name evidence="6" type="primary">aac_1</name>
    <name evidence="6" type="ORF">SIN8267_00143</name>
</gene>
<dbReference type="Gene3D" id="1.10.1400.10">
    <property type="match status" value="1"/>
</dbReference>